<dbReference type="InterPro" id="IPR034164">
    <property type="entry name" value="Pepsin-like_dom"/>
</dbReference>
<evidence type="ECO:0000256" key="10">
    <source>
        <dbReference type="RuleBase" id="RU000454"/>
    </source>
</evidence>
<evidence type="ECO:0000256" key="5">
    <source>
        <dbReference type="ARBA" id="ARBA00022729"/>
    </source>
</evidence>
<evidence type="ECO:0000256" key="3">
    <source>
        <dbReference type="ARBA" id="ARBA00013205"/>
    </source>
</evidence>
<proteinExistence type="inferred from homology"/>
<accession>A0A4P9Z3X9</accession>
<name>A0A4P9Z3X9_9FUNG</name>
<evidence type="ECO:0000256" key="1">
    <source>
        <dbReference type="ARBA" id="ARBA00001130"/>
    </source>
</evidence>
<dbReference type="PROSITE" id="PS51767">
    <property type="entry name" value="PEPTIDASE_A1"/>
    <property type="match status" value="1"/>
</dbReference>
<keyword evidence="4 10" id="KW-0645">Protease</keyword>
<dbReference type="PANTHER" id="PTHR47966:SF51">
    <property type="entry name" value="BETA-SITE APP-CLEAVING ENZYME, ISOFORM A-RELATED"/>
    <property type="match status" value="1"/>
</dbReference>
<dbReference type="PRINTS" id="PR00792">
    <property type="entry name" value="PEPSIN"/>
</dbReference>
<evidence type="ECO:0000256" key="8">
    <source>
        <dbReference type="PIRSR" id="PIRSR601461-1"/>
    </source>
</evidence>
<dbReference type="GO" id="GO:0006508">
    <property type="term" value="P:proteolysis"/>
    <property type="evidence" value="ECO:0007669"/>
    <property type="project" value="UniProtKB-KW"/>
</dbReference>
<evidence type="ECO:0000256" key="9">
    <source>
        <dbReference type="PIRSR" id="PIRSR601461-2"/>
    </source>
</evidence>
<comment type="catalytic activity">
    <reaction evidence="1">
        <text>Hydrolysis of proteins with broad specificity similar to that of pepsin A, preferring hydrophobic residues at P1 and P1'. Clots milk and activates trypsinogen. Does not cleave 4-Gln-|-His-5, but does cleave 10-His-|-Leu-11 and 12-Val-|-Glu-13 in B chain of insulin.</text>
        <dbReference type="EC" id="3.4.23.21"/>
    </reaction>
</comment>
<keyword evidence="7 10" id="KW-0378">Hydrolase</keyword>
<keyword evidence="13" id="KW-1185">Reference proteome</keyword>
<evidence type="ECO:0000256" key="2">
    <source>
        <dbReference type="ARBA" id="ARBA00007447"/>
    </source>
</evidence>
<dbReference type="GO" id="GO:0004190">
    <property type="term" value="F:aspartic-type endopeptidase activity"/>
    <property type="evidence" value="ECO:0007669"/>
    <property type="project" value="UniProtKB-KW"/>
</dbReference>
<evidence type="ECO:0000313" key="13">
    <source>
        <dbReference type="Proteomes" id="UP000278143"/>
    </source>
</evidence>
<feature type="non-terminal residue" evidence="12">
    <location>
        <position position="1"/>
    </location>
</feature>
<reference evidence="13" key="1">
    <citation type="journal article" date="2018" name="Nat. Microbiol.">
        <title>Leveraging single-cell genomics to expand the fungal tree of life.</title>
        <authorList>
            <person name="Ahrendt S.R."/>
            <person name="Quandt C.A."/>
            <person name="Ciobanu D."/>
            <person name="Clum A."/>
            <person name="Salamov A."/>
            <person name="Andreopoulos B."/>
            <person name="Cheng J.F."/>
            <person name="Woyke T."/>
            <person name="Pelin A."/>
            <person name="Henrissat B."/>
            <person name="Reynolds N.K."/>
            <person name="Benny G.L."/>
            <person name="Smith M.E."/>
            <person name="James T.Y."/>
            <person name="Grigoriev I.V."/>
        </authorList>
    </citation>
    <scope>NUCLEOTIDE SEQUENCE [LARGE SCALE GENOMIC DNA]</scope>
    <source>
        <strain evidence="13">Benny S71-1</strain>
    </source>
</reference>
<dbReference type="InterPro" id="IPR021109">
    <property type="entry name" value="Peptidase_aspartic_dom_sf"/>
</dbReference>
<feature type="disulfide bond" evidence="9">
    <location>
        <begin position="239"/>
        <end position="276"/>
    </location>
</feature>
<comment type="similarity">
    <text evidence="2 10">Belongs to the peptidase A1 family.</text>
</comment>
<dbReference type="AlphaFoldDB" id="A0A4P9Z3X9"/>
<evidence type="ECO:0000256" key="6">
    <source>
        <dbReference type="ARBA" id="ARBA00022750"/>
    </source>
</evidence>
<keyword evidence="9" id="KW-1015">Disulfide bond</keyword>
<feature type="active site" evidence="8">
    <location>
        <position position="204"/>
    </location>
</feature>
<dbReference type="Pfam" id="PF00026">
    <property type="entry name" value="Asp"/>
    <property type="match status" value="1"/>
</dbReference>
<evidence type="ECO:0000256" key="7">
    <source>
        <dbReference type="ARBA" id="ARBA00022801"/>
    </source>
</evidence>
<feature type="domain" description="Peptidase A1" evidence="11">
    <location>
        <begin position="1"/>
        <end position="312"/>
    </location>
</feature>
<sequence>YFGTVQVGNPPRSFRVDFDTGSANTWISSTLCSSIACLNHRRFDPSESTTFRNDGRRFLVQYGDGSSVNGQLGHDDMNIGGVTLRNQPFGLAQYESDDMDDSTIDGIMGLAFPALSAVPGVPTVLDTMVSQRLLDAPVFSFHLSRGGEDGQSTGEIIFGGIDSSRFHKPMRFATVTRPLYWQFHVDNVYLGDTSLHLSSDAVVDTGTSLIVVPNAIARQMHAHVPGSIYSRTSGWLIPCNLSGSGPDLVFEMAGGRSIVPSVDYVGPALTLTPEMCFSNIMNSDIEHWILGDTFLKNNYVMFDYGGRRIGFA</sequence>
<dbReference type="Proteomes" id="UP000278143">
    <property type="component" value="Unassembled WGS sequence"/>
</dbReference>
<dbReference type="CDD" id="cd05471">
    <property type="entry name" value="pepsin_like"/>
    <property type="match status" value="1"/>
</dbReference>
<dbReference type="OrthoDB" id="2747330at2759"/>
<dbReference type="SUPFAM" id="SSF50630">
    <property type="entry name" value="Acid proteases"/>
    <property type="match status" value="1"/>
</dbReference>
<feature type="active site" evidence="8">
    <location>
        <position position="19"/>
    </location>
</feature>
<organism evidence="12 13">
    <name type="scientific">Syncephalis pseudoplumigaleata</name>
    <dbReference type="NCBI Taxonomy" id="1712513"/>
    <lineage>
        <taxon>Eukaryota</taxon>
        <taxon>Fungi</taxon>
        <taxon>Fungi incertae sedis</taxon>
        <taxon>Zoopagomycota</taxon>
        <taxon>Zoopagomycotina</taxon>
        <taxon>Zoopagomycetes</taxon>
        <taxon>Zoopagales</taxon>
        <taxon>Piptocephalidaceae</taxon>
        <taxon>Syncephalis</taxon>
    </lineage>
</organism>
<protein>
    <recommendedName>
        <fullName evidence="3">rhizopuspepsin</fullName>
        <ecNumber evidence="3">3.4.23.21</ecNumber>
    </recommendedName>
</protein>
<dbReference type="InterPro" id="IPR033121">
    <property type="entry name" value="PEPTIDASE_A1"/>
</dbReference>
<dbReference type="FunFam" id="2.40.70.10:FF:000115">
    <property type="entry name" value="Lysosomal aspartic protease"/>
    <property type="match status" value="1"/>
</dbReference>
<keyword evidence="5" id="KW-0732">Signal</keyword>
<dbReference type="EC" id="3.4.23.21" evidence="3"/>
<dbReference type="EMBL" id="KZ989263">
    <property type="protein sequence ID" value="RKP27135.1"/>
    <property type="molecule type" value="Genomic_DNA"/>
</dbReference>
<evidence type="ECO:0000259" key="11">
    <source>
        <dbReference type="PROSITE" id="PS51767"/>
    </source>
</evidence>
<dbReference type="PROSITE" id="PS00141">
    <property type="entry name" value="ASP_PROTEASE"/>
    <property type="match status" value="2"/>
</dbReference>
<dbReference type="InterPro" id="IPR001969">
    <property type="entry name" value="Aspartic_peptidase_AS"/>
</dbReference>
<keyword evidence="6 10" id="KW-0064">Aspartyl protease</keyword>
<dbReference type="PANTHER" id="PTHR47966">
    <property type="entry name" value="BETA-SITE APP-CLEAVING ENZYME, ISOFORM A-RELATED"/>
    <property type="match status" value="1"/>
</dbReference>
<evidence type="ECO:0000256" key="4">
    <source>
        <dbReference type="ARBA" id="ARBA00022670"/>
    </source>
</evidence>
<gene>
    <name evidence="12" type="ORF">SYNPS1DRAFT_10030</name>
</gene>
<dbReference type="InterPro" id="IPR001461">
    <property type="entry name" value="Aspartic_peptidase_A1"/>
</dbReference>
<feature type="disulfide bond" evidence="9">
    <location>
        <begin position="32"/>
        <end position="37"/>
    </location>
</feature>
<evidence type="ECO:0000313" key="12">
    <source>
        <dbReference type="EMBL" id="RKP27135.1"/>
    </source>
</evidence>
<dbReference type="Gene3D" id="2.40.70.10">
    <property type="entry name" value="Acid Proteases"/>
    <property type="match status" value="2"/>
</dbReference>
<feature type="non-terminal residue" evidence="12">
    <location>
        <position position="312"/>
    </location>
</feature>